<reference evidence="7 8" key="1">
    <citation type="submission" date="2020-08" db="EMBL/GenBank/DDBJ databases">
        <title>The completed genome sequence of the pathogenic ascomycete fungus Penicillium digitatum.</title>
        <authorList>
            <person name="Wang M."/>
        </authorList>
    </citation>
    <scope>NUCLEOTIDE SEQUENCE [LARGE SCALE GENOMIC DNA]</scope>
    <source>
        <strain evidence="7 8">PdW03</strain>
    </source>
</reference>
<name>A0A7T7BMX6_PENDI</name>
<comment type="cofactor">
    <cofactor evidence="1">
        <name>heme</name>
        <dbReference type="ChEBI" id="CHEBI:30413"/>
    </cofactor>
</comment>
<dbReference type="AlphaFoldDB" id="A0A7T7BMX6"/>
<dbReference type="Pfam" id="PF00067">
    <property type="entry name" value="p450"/>
    <property type="match status" value="1"/>
</dbReference>
<dbReference type="GO" id="GO:0004497">
    <property type="term" value="F:monooxygenase activity"/>
    <property type="evidence" value="ECO:0007669"/>
    <property type="project" value="UniProtKB-KW"/>
</dbReference>
<dbReference type="RefSeq" id="XP_065957376.1">
    <property type="nucleotide sequence ID" value="XM_066099649.1"/>
</dbReference>
<protein>
    <submittedName>
        <fullName evidence="7">Cytochrome P450</fullName>
    </submittedName>
</protein>
<proteinExistence type="inferred from homology"/>
<keyword evidence="4" id="KW-0560">Oxidoreductase</keyword>
<comment type="similarity">
    <text evidence="2">Belongs to the cytochrome P450 family.</text>
</comment>
<evidence type="ECO:0000256" key="6">
    <source>
        <dbReference type="ARBA" id="ARBA00023033"/>
    </source>
</evidence>
<keyword evidence="5" id="KW-0408">Iron</keyword>
<evidence type="ECO:0000256" key="1">
    <source>
        <dbReference type="ARBA" id="ARBA00001971"/>
    </source>
</evidence>
<dbReference type="InterPro" id="IPR050364">
    <property type="entry name" value="Cytochrome_P450_fung"/>
</dbReference>
<accession>A0A7T7BMX6</accession>
<evidence type="ECO:0000256" key="5">
    <source>
        <dbReference type="ARBA" id="ARBA00023004"/>
    </source>
</evidence>
<evidence type="ECO:0000313" key="7">
    <source>
        <dbReference type="EMBL" id="QQK45679.1"/>
    </source>
</evidence>
<dbReference type="Gene3D" id="1.10.630.10">
    <property type="entry name" value="Cytochrome P450"/>
    <property type="match status" value="1"/>
</dbReference>
<dbReference type="GO" id="GO:0005506">
    <property type="term" value="F:iron ion binding"/>
    <property type="evidence" value="ECO:0007669"/>
    <property type="project" value="InterPro"/>
</dbReference>
<dbReference type="GO" id="GO:0043386">
    <property type="term" value="P:mycotoxin biosynthetic process"/>
    <property type="evidence" value="ECO:0007669"/>
    <property type="project" value="UniProtKB-ARBA"/>
</dbReference>
<dbReference type="InterPro" id="IPR001128">
    <property type="entry name" value="Cyt_P450"/>
</dbReference>
<dbReference type="SUPFAM" id="SSF48264">
    <property type="entry name" value="Cytochrome P450"/>
    <property type="match status" value="1"/>
</dbReference>
<sequence>MMIKESHRWRPVSPLGVPYAVAEEDHIEGKLIPEGSSIVLNVWGQCIMTVDSDRWQEPEHFHPERFADFPALDSGYTGSERRDLRRGRAAKGRMSDFFRGFA</sequence>
<keyword evidence="3" id="KW-0479">Metal-binding</keyword>
<evidence type="ECO:0000256" key="4">
    <source>
        <dbReference type="ARBA" id="ARBA00023002"/>
    </source>
</evidence>
<evidence type="ECO:0000313" key="8">
    <source>
        <dbReference type="Proteomes" id="UP000595662"/>
    </source>
</evidence>
<organism evidence="7 8">
    <name type="scientific">Penicillium digitatum</name>
    <name type="common">Green mold</name>
    <dbReference type="NCBI Taxonomy" id="36651"/>
    <lineage>
        <taxon>Eukaryota</taxon>
        <taxon>Fungi</taxon>
        <taxon>Dikarya</taxon>
        <taxon>Ascomycota</taxon>
        <taxon>Pezizomycotina</taxon>
        <taxon>Eurotiomycetes</taxon>
        <taxon>Eurotiomycetidae</taxon>
        <taxon>Eurotiales</taxon>
        <taxon>Aspergillaceae</taxon>
        <taxon>Penicillium</taxon>
    </lineage>
</organism>
<evidence type="ECO:0000256" key="3">
    <source>
        <dbReference type="ARBA" id="ARBA00022723"/>
    </source>
</evidence>
<dbReference type="GeneID" id="90952159"/>
<evidence type="ECO:0000256" key="2">
    <source>
        <dbReference type="ARBA" id="ARBA00010617"/>
    </source>
</evidence>
<gene>
    <name evidence="7" type="ORF">Pdw03_0577</name>
</gene>
<dbReference type="GO" id="GO:0020037">
    <property type="term" value="F:heme binding"/>
    <property type="evidence" value="ECO:0007669"/>
    <property type="project" value="InterPro"/>
</dbReference>
<keyword evidence="6" id="KW-0503">Monooxygenase</keyword>
<dbReference type="InterPro" id="IPR036396">
    <property type="entry name" value="Cyt_P450_sf"/>
</dbReference>
<dbReference type="Proteomes" id="UP000595662">
    <property type="component" value="Chromosome 4"/>
</dbReference>
<dbReference type="EMBL" id="CP060777">
    <property type="protein sequence ID" value="QQK45679.1"/>
    <property type="molecule type" value="Genomic_DNA"/>
</dbReference>
<dbReference type="GO" id="GO:0016705">
    <property type="term" value="F:oxidoreductase activity, acting on paired donors, with incorporation or reduction of molecular oxygen"/>
    <property type="evidence" value="ECO:0007669"/>
    <property type="project" value="InterPro"/>
</dbReference>
<dbReference type="PANTHER" id="PTHR46300:SF2">
    <property type="entry name" value="CYTOCHROME P450 MONOOXYGENASE ALNH-RELATED"/>
    <property type="match status" value="1"/>
</dbReference>
<dbReference type="PANTHER" id="PTHR46300">
    <property type="entry name" value="P450, PUTATIVE (EUROFUNG)-RELATED-RELATED"/>
    <property type="match status" value="1"/>
</dbReference>